<name>A0A6V8LGG9_9ACTN</name>
<dbReference type="GO" id="GO:0005737">
    <property type="term" value="C:cytoplasm"/>
    <property type="evidence" value="ECO:0007669"/>
    <property type="project" value="TreeGrafter"/>
</dbReference>
<dbReference type="PANTHER" id="PTHR48100">
    <property type="entry name" value="BROAD-SPECIFICITY PHOSPHATASE YOR283W-RELATED"/>
    <property type="match status" value="1"/>
</dbReference>
<dbReference type="Gene3D" id="3.40.50.1240">
    <property type="entry name" value="Phosphoglycerate mutase-like"/>
    <property type="match status" value="1"/>
</dbReference>
<gene>
    <name evidence="3" type="ORF">Prum_083820</name>
</gene>
<reference evidence="3 4" key="2">
    <citation type="submission" date="2020-03" db="EMBL/GenBank/DDBJ databases">
        <authorList>
            <person name="Ichikawa N."/>
            <person name="Kimura A."/>
            <person name="Kitahashi Y."/>
            <person name="Uohara A."/>
        </authorList>
    </citation>
    <scope>NUCLEOTIDE SEQUENCE [LARGE SCALE GENOMIC DNA]</scope>
    <source>
        <strain evidence="3 4">NBRC 108638</strain>
    </source>
</reference>
<feature type="active site" description="Tele-phosphohistidine intermediate" evidence="1">
    <location>
        <position position="8"/>
    </location>
</feature>
<reference evidence="3 4" key="1">
    <citation type="submission" date="2020-03" db="EMBL/GenBank/DDBJ databases">
        <title>Whole genome shotgun sequence of Phytohabitans rumicis NBRC 108638.</title>
        <authorList>
            <person name="Komaki H."/>
            <person name="Tamura T."/>
        </authorList>
    </citation>
    <scope>NUCLEOTIDE SEQUENCE [LARGE SCALE GENOMIC DNA]</scope>
    <source>
        <strain evidence="3 4">NBRC 108638</strain>
    </source>
</reference>
<evidence type="ECO:0000313" key="3">
    <source>
        <dbReference type="EMBL" id="GFJ94740.1"/>
    </source>
</evidence>
<protein>
    <submittedName>
        <fullName evidence="3">Phosphoglycerate mutase</fullName>
    </submittedName>
</protein>
<dbReference type="SMART" id="SM00855">
    <property type="entry name" value="PGAM"/>
    <property type="match status" value="1"/>
</dbReference>
<feature type="binding site" evidence="2">
    <location>
        <position position="60"/>
    </location>
    <ligand>
        <name>substrate</name>
    </ligand>
</feature>
<evidence type="ECO:0000313" key="4">
    <source>
        <dbReference type="Proteomes" id="UP000482960"/>
    </source>
</evidence>
<keyword evidence="4" id="KW-1185">Reference proteome</keyword>
<dbReference type="CDD" id="cd07067">
    <property type="entry name" value="HP_PGM_like"/>
    <property type="match status" value="1"/>
</dbReference>
<dbReference type="PANTHER" id="PTHR48100:SF59">
    <property type="entry name" value="ADENOSYLCOBALAMIN_ALPHA-RIBAZOLE PHOSPHATASE"/>
    <property type="match status" value="1"/>
</dbReference>
<dbReference type="InterPro" id="IPR050275">
    <property type="entry name" value="PGM_Phosphatase"/>
</dbReference>
<dbReference type="SUPFAM" id="SSF53254">
    <property type="entry name" value="Phosphoglycerate mutase-like"/>
    <property type="match status" value="1"/>
</dbReference>
<dbReference type="AlphaFoldDB" id="A0A6V8LGG9"/>
<evidence type="ECO:0000256" key="2">
    <source>
        <dbReference type="PIRSR" id="PIRSR613078-2"/>
    </source>
</evidence>
<comment type="caution">
    <text evidence="3">The sequence shown here is derived from an EMBL/GenBank/DDBJ whole genome shotgun (WGS) entry which is preliminary data.</text>
</comment>
<sequence>MRLVLIRHGESEHGRRGLVAGPRGCPGLTPRGREQARALRRRFADEEFGADVLLSSGTPRAQETARILAPAVYRSDDFIVDCDLCELHPGLGDGLPIAEFAARYGSFDVQAEPNRVVAPGGECWNDFVNRVRRTVDNLPRRFPGRRVVAVSHGGFISWTLLTRFDVPRPGTGAYINPAFTSITEWEFTEPNGPWLLMRYNDTAHLTA</sequence>
<dbReference type="RefSeq" id="WP_173081987.1">
    <property type="nucleotide sequence ID" value="NZ_BAABJB010000020.1"/>
</dbReference>
<accession>A0A6V8LGG9</accession>
<proteinExistence type="predicted"/>
<dbReference type="GO" id="GO:0016791">
    <property type="term" value="F:phosphatase activity"/>
    <property type="evidence" value="ECO:0007669"/>
    <property type="project" value="TreeGrafter"/>
</dbReference>
<organism evidence="3 4">
    <name type="scientific">Phytohabitans rumicis</name>
    <dbReference type="NCBI Taxonomy" id="1076125"/>
    <lineage>
        <taxon>Bacteria</taxon>
        <taxon>Bacillati</taxon>
        <taxon>Actinomycetota</taxon>
        <taxon>Actinomycetes</taxon>
        <taxon>Micromonosporales</taxon>
        <taxon>Micromonosporaceae</taxon>
    </lineage>
</organism>
<feature type="active site" description="Proton donor/acceptor" evidence="1">
    <location>
        <position position="86"/>
    </location>
</feature>
<dbReference type="InterPro" id="IPR013078">
    <property type="entry name" value="His_Pase_superF_clade-1"/>
</dbReference>
<dbReference type="EMBL" id="BLPG01000001">
    <property type="protein sequence ID" value="GFJ94740.1"/>
    <property type="molecule type" value="Genomic_DNA"/>
</dbReference>
<dbReference type="InterPro" id="IPR029033">
    <property type="entry name" value="His_PPase_superfam"/>
</dbReference>
<evidence type="ECO:0000256" key="1">
    <source>
        <dbReference type="PIRSR" id="PIRSR613078-1"/>
    </source>
</evidence>
<dbReference type="Pfam" id="PF00300">
    <property type="entry name" value="His_Phos_1"/>
    <property type="match status" value="1"/>
</dbReference>
<dbReference type="Proteomes" id="UP000482960">
    <property type="component" value="Unassembled WGS sequence"/>
</dbReference>